<feature type="region of interest" description="Disordered" evidence="1">
    <location>
        <begin position="271"/>
        <end position="292"/>
    </location>
</feature>
<dbReference type="AlphaFoldDB" id="A0A4V1J1H9"/>
<gene>
    <name evidence="2" type="ORF">SYNPS1DRAFT_29137</name>
</gene>
<evidence type="ECO:0000256" key="1">
    <source>
        <dbReference type="SAM" id="MobiDB-lite"/>
    </source>
</evidence>
<feature type="region of interest" description="Disordered" evidence="1">
    <location>
        <begin position="619"/>
        <end position="655"/>
    </location>
</feature>
<evidence type="ECO:0000313" key="2">
    <source>
        <dbReference type="EMBL" id="RKP25119.1"/>
    </source>
</evidence>
<feature type="region of interest" description="Disordered" evidence="1">
    <location>
        <begin position="138"/>
        <end position="216"/>
    </location>
</feature>
<feature type="compositionally biased region" description="Low complexity" evidence="1">
    <location>
        <begin position="331"/>
        <end position="346"/>
    </location>
</feature>
<dbReference type="EMBL" id="KZ989876">
    <property type="protein sequence ID" value="RKP25119.1"/>
    <property type="molecule type" value="Genomic_DNA"/>
</dbReference>
<feature type="region of interest" description="Disordered" evidence="1">
    <location>
        <begin position="467"/>
        <end position="506"/>
    </location>
</feature>
<organism evidence="2 3">
    <name type="scientific">Syncephalis pseudoplumigaleata</name>
    <dbReference type="NCBI Taxonomy" id="1712513"/>
    <lineage>
        <taxon>Eukaryota</taxon>
        <taxon>Fungi</taxon>
        <taxon>Fungi incertae sedis</taxon>
        <taxon>Zoopagomycota</taxon>
        <taxon>Zoopagomycotina</taxon>
        <taxon>Zoopagomycetes</taxon>
        <taxon>Zoopagales</taxon>
        <taxon>Piptocephalidaceae</taxon>
        <taxon>Syncephalis</taxon>
    </lineage>
</organism>
<name>A0A4V1J1H9_9FUNG</name>
<feature type="region of interest" description="Disordered" evidence="1">
    <location>
        <begin position="308"/>
        <end position="449"/>
    </location>
</feature>
<evidence type="ECO:0000313" key="3">
    <source>
        <dbReference type="Proteomes" id="UP000278143"/>
    </source>
</evidence>
<feature type="compositionally biased region" description="Acidic residues" evidence="1">
    <location>
        <begin position="362"/>
        <end position="388"/>
    </location>
</feature>
<keyword evidence="3" id="KW-1185">Reference proteome</keyword>
<feature type="compositionally biased region" description="Acidic residues" evidence="1">
    <location>
        <begin position="395"/>
        <end position="404"/>
    </location>
</feature>
<dbReference type="PANTHER" id="PTHR35711">
    <property type="entry name" value="EXPRESSED PROTEIN"/>
    <property type="match status" value="1"/>
</dbReference>
<dbReference type="OrthoDB" id="436852at2759"/>
<dbReference type="PANTHER" id="PTHR35711:SF1">
    <property type="entry name" value="ECTODERMAL, ISOFORM F"/>
    <property type="match status" value="1"/>
</dbReference>
<feature type="region of interest" description="Disordered" evidence="1">
    <location>
        <begin position="21"/>
        <end position="100"/>
    </location>
</feature>
<reference evidence="3" key="1">
    <citation type="journal article" date="2018" name="Nat. Microbiol.">
        <title>Leveraging single-cell genomics to expand the fungal tree of life.</title>
        <authorList>
            <person name="Ahrendt S.R."/>
            <person name="Quandt C.A."/>
            <person name="Ciobanu D."/>
            <person name="Clum A."/>
            <person name="Salamov A."/>
            <person name="Andreopoulos B."/>
            <person name="Cheng J.F."/>
            <person name="Woyke T."/>
            <person name="Pelin A."/>
            <person name="Henrissat B."/>
            <person name="Reynolds N.K."/>
            <person name="Benny G.L."/>
            <person name="Smith M.E."/>
            <person name="James T.Y."/>
            <person name="Grigoriev I.V."/>
        </authorList>
    </citation>
    <scope>NUCLEOTIDE SEQUENCE [LARGE SCALE GENOMIC DNA]</scope>
    <source>
        <strain evidence="3">Benny S71-1</strain>
    </source>
</reference>
<proteinExistence type="predicted"/>
<sequence>MDEEEGDADDRTLALLSSSLSSAGSWLDSDEDSHAAATRPGKPSGHASSAEGQGGVAKGGRPAMPPSGKSLASIAAMANASKEAGADTSDDDDDVDADEAGGRGVCAISIAQSICGVCSQSADQSSWIVECEACQVSRKPSAPSNASGRGQQRKKGSTTATTTNARRRTTTPRSGNAKRKPNRKTKSAALPAPPPPPPPMVVSTLSTNAGDEDEDEDICPVCDTDCTCKPATLSAVESKTASAADVVATTTTNGGRPAGKAVPLSIKTTLARSSGGYDSNGEYYSDEDEEDEEVVYQRLVDRLRVLGKGRPIPAASQASPGKQHDSDDLSAHNSLSSFYSSSLASFEGDDDGIRLSDSEISSQDDDDDDDTSSSEGDDDDEEENEEDAIANITLEMDDLDEAGEETAWSPSAEQDMDTLLELCIDGHDNQHSSAVSTPTPLTDLGDDEEINDSDMAMEEERYLVSMEQVSDSEAEEGGDRDRHSHDAGTGIVGGSPWEESEDEEEDEETFEAYFDRLLGRPRIPPLEETAASLPTASSAYAASNATTTTTSYSAWCRPPPPPPTPTLTLAPTTFPSATTNLIASMLAETSAHGTTAADVLAAAVAAAMAASIEIADPNAMETDIDGGGEKEDMVAASPDAKTPSINGQEQSPTND</sequence>
<dbReference type="Proteomes" id="UP000278143">
    <property type="component" value="Unassembled WGS sequence"/>
</dbReference>
<feature type="compositionally biased region" description="Polar residues" evidence="1">
    <location>
        <begin position="431"/>
        <end position="440"/>
    </location>
</feature>
<feature type="compositionally biased region" description="Polar residues" evidence="1">
    <location>
        <begin position="643"/>
        <end position="655"/>
    </location>
</feature>
<feature type="compositionally biased region" description="Pro residues" evidence="1">
    <location>
        <begin position="191"/>
        <end position="200"/>
    </location>
</feature>
<feature type="compositionally biased region" description="Acidic residues" evidence="1">
    <location>
        <begin position="88"/>
        <end position="99"/>
    </location>
</feature>
<feature type="compositionally biased region" description="Basic residues" evidence="1">
    <location>
        <begin position="165"/>
        <end position="186"/>
    </location>
</feature>
<feature type="compositionally biased region" description="Basic and acidic residues" evidence="1">
    <location>
        <begin position="477"/>
        <end position="486"/>
    </location>
</feature>
<accession>A0A4V1J1H9</accession>
<protein>
    <submittedName>
        <fullName evidence="2">Uncharacterized protein</fullName>
    </submittedName>
</protein>